<evidence type="ECO:0000256" key="1">
    <source>
        <dbReference type="ARBA" id="ARBA00003815"/>
    </source>
</evidence>
<organism evidence="8 9">
    <name type="scientific">Ignisphaera cupida</name>
    <dbReference type="NCBI Taxonomy" id="3050454"/>
    <lineage>
        <taxon>Archaea</taxon>
        <taxon>Thermoproteota</taxon>
        <taxon>Thermoprotei</taxon>
        <taxon>Desulfurococcales</taxon>
        <taxon>Desulfurococcaceae</taxon>
        <taxon>Ignisphaera</taxon>
    </lineage>
</organism>
<dbReference type="SUPFAM" id="SSF54984">
    <property type="entry name" value="eEF-1beta-like"/>
    <property type="match status" value="1"/>
</dbReference>
<dbReference type="Pfam" id="PF00736">
    <property type="entry name" value="EF1_GNE"/>
    <property type="match status" value="1"/>
</dbReference>
<gene>
    <name evidence="6" type="primary">ef1b</name>
    <name evidence="8" type="ORF">QPL79_00220</name>
</gene>
<evidence type="ECO:0000259" key="7">
    <source>
        <dbReference type="SMART" id="SM00888"/>
    </source>
</evidence>
<dbReference type="PANTHER" id="PTHR39647">
    <property type="entry name" value="ELONGATION FACTOR 1-BETA"/>
    <property type="match status" value="1"/>
</dbReference>
<dbReference type="NCBIfam" id="NF001670">
    <property type="entry name" value="PRK00435.1"/>
    <property type="match status" value="1"/>
</dbReference>
<keyword evidence="4 6" id="KW-0251">Elongation factor</keyword>
<dbReference type="Proteomes" id="UP001529235">
    <property type="component" value="Unassembled WGS sequence"/>
</dbReference>
<dbReference type="SMART" id="SM00888">
    <property type="entry name" value="EF1_GNE"/>
    <property type="match status" value="1"/>
</dbReference>
<dbReference type="Gene3D" id="3.30.70.60">
    <property type="match status" value="1"/>
</dbReference>
<keyword evidence="5 6" id="KW-0648">Protein biosynthesis</keyword>
<dbReference type="RefSeq" id="WP_285272781.1">
    <property type="nucleotide sequence ID" value="NZ_JASNVW010000001.1"/>
</dbReference>
<dbReference type="InterPro" id="IPR014717">
    <property type="entry name" value="Transl_elong_EF1B/ribsomal_bS6"/>
</dbReference>
<protein>
    <recommendedName>
        <fullName evidence="3 6">Elongation factor 1-beta</fullName>
        <shortName evidence="6">EF-1-beta</shortName>
    </recommendedName>
    <alternativeName>
        <fullName evidence="6">aEF-1beta</fullName>
    </alternativeName>
</protein>
<evidence type="ECO:0000256" key="6">
    <source>
        <dbReference type="HAMAP-Rule" id="MF_00043"/>
    </source>
</evidence>
<proteinExistence type="inferred from homology"/>
<dbReference type="InterPro" id="IPR036219">
    <property type="entry name" value="eEF-1beta-like_sf"/>
</dbReference>
<evidence type="ECO:0000313" key="9">
    <source>
        <dbReference type="Proteomes" id="UP001529235"/>
    </source>
</evidence>
<sequence length="93" mass="10460">MAGNVIVVVRAFPKEVMNDFTALLDKIRMKIKGSAYELAKWESVDIAFGYKALDLYFIMPEDIEGGTENLEELIKSVDDIDNVEVVYITRIGA</sequence>
<evidence type="ECO:0000256" key="4">
    <source>
        <dbReference type="ARBA" id="ARBA00022768"/>
    </source>
</evidence>
<comment type="similarity">
    <text evidence="2 6">Belongs to the EF-1-beta/EF-1-delta family.</text>
</comment>
<dbReference type="InterPro" id="IPR014038">
    <property type="entry name" value="EF1B_bsu/dsu_GNE"/>
</dbReference>
<dbReference type="PANTHER" id="PTHR39647:SF1">
    <property type="entry name" value="ELONGATION FACTOR 1-BETA"/>
    <property type="match status" value="1"/>
</dbReference>
<dbReference type="AlphaFoldDB" id="A0ABD4Z593"/>
<dbReference type="HAMAP" id="MF_00043">
    <property type="entry name" value="EF1_beta"/>
    <property type="match status" value="1"/>
</dbReference>
<feature type="domain" description="Translation elongation factor EF1B beta/delta subunit guanine nucleotide exchange" evidence="7">
    <location>
        <begin position="4"/>
        <end position="91"/>
    </location>
</feature>
<evidence type="ECO:0000313" key="8">
    <source>
        <dbReference type="EMBL" id="MDK6027798.1"/>
    </source>
</evidence>
<dbReference type="EMBL" id="JASNVW010000001">
    <property type="protein sequence ID" value="MDK6027798.1"/>
    <property type="molecule type" value="Genomic_DNA"/>
</dbReference>
<name>A0ABD4Z593_9CREN</name>
<dbReference type="InterPro" id="IPR004542">
    <property type="entry name" value="Transl_elong_EF1B_B_arc"/>
</dbReference>
<dbReference type="GO" id="GO:0003746">
    <property type="term" value="F:translation elongation factor activity"/>
    <property type="evidence" value="ECO:0007669"/>
    <property type="project" value="UniProtKB-UniRule"/>
</dbReference>
<accession>A0ABD4Z593</accession>
<evidence type="ECO:0000256" key="3">
    <source>
        <dbReference type="ARBA" id="ARBA00017600"/>
    </source>
</evidence>
<keyword evidence="9" id="KW-1185">Reference proteome</keyword>
<evidence type="ECO:0000256" key="2">
    <source>
        <dbReference type="ARBA" id="ARBA00007411"/>
    </source>
</evidence>
<reference evidence="8 9" key="1">
    <citation type="submission" date="2023-05" db="EMBL/GenBank/DDBJ databases">
        <title>A new hyperthermophilic archaea 'Ignisphaera cupida' sp. nov. and description of the family 'Ignisphaeraceae' fam. nov.</title>
        <authorList>
            <person name="Podosokorskaya O.A."/>
            <person name="Elcheninov A.G."/>
            <person name="Klukina A."/>
            <person name="Merkel A.Y."/>
        </authorList>
    </citation>
    <scope>NUCLEOTIDE SEQUENCE [LARGE SCALE GENOMIC DNA]</scope>
    <source>
        <strain evidence="8 9">4213-co</strain>
    </source>
</reference>
<evidence type="ECO:0000256" key="5">
    <source>
        <dbReference type="ARBA" id="ARBA00022917"/>
    </source>
</evidence>
<comment type="caution">
    <text evidence="8">The sequence shown here is derived from an EMBL/GenBank/DDBJ whole genome shotgun (WGS) entry which is preliminary data.</text>
</comment>
<comment type="function">
    <text evidence="1 6">Promotes the exchange of GDP for GTP in EF-1-alpha/GDP, thus allowing the regeneration of EF-1-alpha/GTP that could then be used to form the ternary complex EF-1-alpha/GTP/AAtRNA.</text>
</comment>